<dbReference type="PANTHER" id="PTHR36983:SF2">
    <property type="entry name" value="DNAJ HOMOLOG SUBFAMILY C MEMBER 13"/>
    <property type="match status" value="1"/>
</dbReference>
<dbReference type="SUPFAM" id="SSF46565">
    <property type="entry name" value="Chaperone J-domain"/>
    <property type="match status" value="1"/>
</dbReference>
<dbReference type="SMART" id="SM00271">
    <property type="entry name" value="DnaJ"/>
    <property type="match status" value="1"/>
</dbReference>
<organism evidence="2 3">
    <name type="scientific">Steinernema carpocapsae</name>
    <name type="common">Entomopathogenic nematode</name>
    <dbReference type="NCBI Taxonomy" id="34508"/>
    <lineage>
        <taxon>Eukaryota</taxon>
        <taxon>Metazoa</taxon>
        <taxon>Ecdysozoa</taxon>
        <taxon>Nematoda</taxon>
        <taxon>Chromadorea</taxon>
        <taxon>Rhabditida</taxon>
        <taxon>Tylenchina</taxon>
        <taxon>Panagrolaimomorpha</taxon>
        <taxon>Strongyloidoidea</taxon>
        <taxon>Steinernematidae</taxon>
        <taxon>Steinernema</taxon>
    </lineage>
</organism>
<dbReference type="GO" id="GO:0006898">
    <property type="term" value="P:receptor-mediated endocytosis"/>
    <property type="evidence" value="ECO:0007669"/>
    <property type="project" value="TreeGrafter"/>
</dbReference>
<dbReference type="SUPFAM" id="SSF48371">
    <property type="entry name" value="ARM repeat"/>
    <property type="match status" value="1"/>
</dbReference>
<evidence type="ECO:0000313" key="2">
    <source>
        <dbReference type="EMBL" id="TKR92925.1"/>
    </source>
</evidence>
<proteinExistence type="predicted"/>
<dbReference type="PROSITE" id="PS50076">
    <property type="entry name" value="DNAJ_2"/>
    <property type="match status" value="1"/>
</dbReference>
<dbReference type="Pfam" id="PF00226">
    <property type="entry name" value="DnaJ"/>
    <property type="match status" value="1"/>
</dbReference>
<feature type="domain" description="J" evidence="1">
    <location>
        <begin position="1311"/>
        <end position="1367"/>
    </location>
</feature>
<dbReference type="STRING" id="34508.A0A4V6A603"/>
<protein>
    <recommendedName>
        <fullName evidence="1">J domain-containing protein</fullName>
    </recommendedName>
</protein>
<reference evidence="2 3" key="1">
    <citation type="journal article" date="2015" name="Genome Biol.">
        <title>Comparative genomics of Steinernema reveals deeply conserved gene regulatory networks.</title>
        <authorList>
            <person name="Dillman A.R."/>
            <person name="Macchietto M."/>
            <person name="Porter C.F."/>
            <person name="Rogers A."/>
            <person name="Williams B."/>
            <person name="Antoshechkin I."/>
            <person name="Lee M.M."/>
            <person name="Goodwin Z."/>
            <person name="Lu X."/>
            <person name="Lewis E.E."/>
            <person name="Goodrich-Blair H."/>
            <person name="Stock S.P."/>
            <person name="Adams B.J."/>
            <person name="Sternberg P.W."/>
            <person name="Mortazavi A."/>
        </authorList>
    </citation>
    <scope>NUCLEOTIDE SEQUENCE [LARGE SCALE GENOMIC DNA]</scope>
    <source>
        <strain evidence="2 3">ALL</strain>
    </source>
</reference>
<dbReference type="InterPro" id="IPR025640">
    <property type="entry name" value="GYF_2"/>
</dbReference>
<dbReference type="Gene3D" id="1.10.287.110">
    <property type="entry name" value="DnaJ domain"/>
    <property type="match status" value="1"/>
</dbReference>
<dbReference type="InterPro" id="IPR044978">
    <property type="entry name" value="GRV2/DNAJC13"/>
</dbReference>
<dbReference type="CDD" id="cd06257">
    <property type="entry name" value="DnaJ"/>
    <property type="match status" value="1"/>
</dbReference>
<dbReference type="InterPro" id="IPR001623">
    <property type="entry name" value="DnaJ_domain"/>
</dbReference>
<accession>A0A4V6A603</accession>
<dbReference type="Pfam" id="PF14237">
    <property type="entry name" value="GYF_2"/>
    <property type="match status" value="1"/>
</dbReference>
<dbReference type="Gene3D" id="1.25.10.10">
    <property type="entry name" value="Leucine-rich Repeat Variant"/>
    <property type="match status" value="1"/>
</dbReference>
<gene>
    <name evidence="2" type="ORF">L596_007484</name>
</gene>
<dbReference type="Pfam" id="PF19432">
    <property type="entry name" value="RME-8_N"/>
    <property type="match status" value="1"/>
</dbReference>
<dbReference type="GO" id="GO:0010008">
    <property type="term" value="C:endosome membrane"/>
    <property type="evidence" value="ECO:0007669"/>
    <property type="project" value="TreeGrafter"/>
</dbReference>
<keyword evidence="3" id="KW-1185">Reference proteome</keyword>
<dbReference type="EMBL" id="AZBU02000002">
    <property type="protein sequence ID" value="TKR92925.1"/>
    <property type="molecule type" value="Genomic_DNA"/>
</dbReference>
<dbReference type="GO" id="GO:0007032">
    <property type="term" value="P:endosome organization"/>
    <property type="evidence" value="ECO:0007669"/>
    <property type="project" value="InterPro"/>
</dbReference>
<evidence type="ECO:0000259" key="1">
    <source>
        <dbReference type="PROSITE" id="PS50076"/>
    </source>
</evidence>
<dbReference type="InterPro" id="IPR011989">
    <property type="entry name" value="ARM-like"/>
</dbReference>
<evidence type="ECO:0000313" key="3">
    <source>
        <dbReference type="Proteomes" id="UP000298663"/>
    </source>
</evidence>
<dbReference type="Proteomes" id="UP000298663">
    <property type="component" value="Unassembled WGS sequence"/>
</dbReference>
<dbReference type="OrthoDB" id="69656at2759"/>
<comment type="caution">
    <text evidence="2">The sequence shown here is derived from an EMBL/GenBank/DDBJ whole genome shotgun (WGS) entry which is preliminary data.</text>
</comment>
<reference evidence="2 3" key="2">
    <citation type="journal article" date="2019" name="G3 (Bethesda)">
        <title>Hybrid Assembly of the Genome of the Entomopathogenic Nematode Steinernema carpocapsae Identifies the X-Chromosome.</title>
        <authorList>
            <person name="Serra L."/>
            <person name="Macchietto M."/>
            <person name="Macias-Munoz A."/>
            <person name="McGill C.J."/>
            <person name="Rodriguez I.M."/>
            <person name="Rodriguez B."/>
            <person name="Murad R."/>
            <person name="Mortazavi A."/>
        </authorList>
    </citation>
    <scope>NUCLEOTIDE SEQUENCE [LARGE SCALE GENOMIC DNA]</scope>
    <source>
        <strain evidence="2 3">ALL</strain>
    </source>
</reference>
<dbReference type="InterPro" id="IPR016024">
    <property type="entry name" value="ARM-type_fold"/>
</dbReference>
<sequence>MSREAFSPDNRDVTPFLVTKISTWRGKYRRIFAIGTLAISTYNPDTLELTNQWMYEDFAGIKPAPRANPLANGMEEFIITYYKKNRSLDKMKFASEYTADILTEVFAFQSKFNPDAVRSFLVVNAFKPLRTDSSERKPVVLRVTSCSLEQIDHRNTVVAAYNFKEMRQIIRLSDYPGGFVIEVGDQRRRHMFVSAEAERLIKEIRIKAGEMIGIQIDVAKNPISMSDFEQTHWGLYSKDESLISYVDFRLYKESVRHDQPVIRLFCLSENCIIERDPATYGTICVYGLRHVVCLCRDLRNPQKFSIEFDNGIIKSYMSSERDLVLASLVDGSKAAGNQQVHITSYKHGRNLRLTPYKFNLDATTEENCMNLIHRHAAGLQTHDLIRRFNCNVPYNGLVHPPEKPCLDCLHTILAESYFTSGFERTELILRCEAQLQALHRIFGSKHGFHAFTAVDGIRADLGRLVVNMLKLEHEAIDYACVEMLNALMQPLHVNYDLRMEQNNKQALLSTDDFVKHLMGLMVNHINRGTGYLVIASVLDFFTFALCMPFSETTDGKTFDRVLLAVAAQGRAFFKLFQNPSMIIVKGAGLVMRAIIEESEKDVSKGMQLLALTEGAFLRHLEMALLATGHDVRFMANRQLSGQLISLWIADNDAAKDLLKRSLPRGLLDYMDSSQKAPNADMDFLRNRNNLEIATAETKRQKWAEQFQEQLQNVQYSLEAKIDSALQYWNLDHRLTFLQRKVDERTQQQQKPVLLRKGRKRIQSSVNWPMFAYQFGKDHSKADLLWNAKTREEFRLSIDNELRQLSHESDLTTQNVLISWNHTEFMATYPSLANEIKIGDYYLKHLLNETESNATPIHHPIQFFNDVYHRFLLSSKSELRCLCLKAMAVAYARHHMTIGEFSDTRDIVEMLQRTMNIAERDLYVFLLSKLVLNKVNVREMINGGALPLLVDLASLAHLHGSRAPLQNQTNVIEYGNDGNEGMTPEWFYIDKKGEKKEKLTFAEMKDLYASKEIFEKTEVWAEGLPSWAPLSSVPQFRWTICHRSESVPLYNPTELCTLILDMFIKMAECFPSRDMNDCVIRPLPAVKRILSSSVNLFPLVQLLLTYDSAIVQRVSSLLYLVMQDNPYISRLYLSGIFFFILMYNGSDVISIARLLHYTHSKQEYRYLKATSEIIARSILSPMLPEAAIFYLEEYGVEKFAEVYLGEFDNPEIIWNNEMRRYLISQLSVHVSEFSSRLSSNVKSIYKYLPITGIEYEQLQGELFCHVYYLRHLCDSQRFPDWPIREPVEFLKHCLRAWHDEINQKAPEMSVEEACQILGLSNEEGRDQRKLKVAYRKMALEYHPDKRTDGSEMFQKIGMAHQIISDAQQSGEAGLLPNVQRIIICLRAQSIIYSRHSEELSPYKYSGYSHLISTIELEAKGDALFKDGGELLIAAVELCSYTLASSELNAEQLRRDNGLEALMGAFERCSGIIQPISKESDMSVRVCIHICRCFATAAKFEGSRERLSGMKLLFPGLCRLLSYEKIGRLASAAADCICNMAVCTLLQTQLFQSGVLWVLLPNLFRYDYTLEEGGVEHSEETNQQAVWNRLAWNSCEALASLAGYRRDTPENDGVQNSLKAMLTPYVCRLMTVADNNKVLKILNSNVENPYIIWDNAVRAELLDYVQKNLENKEVDEQNDLYGAEFKFTAQKDEFVIGDVFIRIYNEQPNFKLDMPKPFCADLLDFLRNNEAQILGKKVNGNDAGDSLIDWGVVGDGTGMLSLPKRVEMCIEALRNVIVTDISNSYLLIGQFGLLFSYLQAYSYPSIQKSILDLINFAASNGDCLVDMTWKKAEEQEGRAKLPLLLPLIEKLPEVTQKILETLGALATNGALAKELLECGGLLYILGIYTDIHDFMAHSAPEVGRRRIAAAELLSKLQSDNQSGPRWNRLITRFLPPIFADALRDSPQASVSMFDTDHENPELIWSNKVRKDVRANIKMLLRALVQAQLIDPRAKWNEGAAAKSVYESVYAGEVVVGGIYLRLYNQNPTYGVRHPKLFTTELMEKVLELMRKPTEEIDIVTTAFVNLMQYHVNTADQLPAQGYLPQFCSAMTVKNPATSKAALQIVEQLAGNAVILKEPGF</sequence>
<dbReference type="PANTHER" id="PTHR36983">
    <property type="entry name" value="DNAJ HOMOLOG SUBFAMILY C MEMBER 13"/>
    <property type="match status" value="1"/>
</dbReference>
<dbReference type="InterPro" id="IPR036869">
    <property type="entry name" value="J_dom_sf"/>
</dbReference>
<name>A0A4V6A603_STECR</name>
<dbReference type="GO" id="GO:2000641">
    <property type="term" value="P:regulation of early endosome to late endosome transport"/>
    <property type="evidence" value="ECO:0007669"/>
    <property type="project" value="InterPro"/>
</dbReference>
<dbReference type="InterPro" id="IPR045802">
    <property type="entry name" value="GRV2/DNAJC13_N"/>
</dbReference>